<evidence type="ECO:0000313" key="3">
    <source>
        <dbReference type="Proteomes" id="UP000299102"/>
    </source>
</evidence>
<accession>A0A4C1X8N3</accession>
<feature type="region of interest" description="Disordered" evidence="1">
    <location>
        <begin position="93"/>
        <end position="115"/>
    </location>
</feature>
<dbReference type="EMBL" id="BGZK01000742">
    <property type="protein sequence ID" value="GBP58694.1"/>
    <property type="molecule type" value="Genomic_DNA"/>
</dbReference>
<sequence length="115" mass="12941">MITSICFVFSEKNRDPHHRNFHFVTSKACSFVWTVRRRLPHMGLPSDFHNVQSWANRNQQWPAMFASTLPSGKPSHFATSRSLLECISSPAVSCSTSDVPRPLPHQLPDSGSYVG</sequence>
<dbReference type="AlphaFoldDB" id="A0A4C1X8N3"/>
<keyword evidence="3" id="KW-1185">Reference proteome</keyword>
<gene>
    <name evidence="2" type="ORF">EVAR_97097_1</name>
</gene>
<evidence type="ECO:0000256" key="1">
    <source>
        <dbReference type="SAM" id="MobiDB-lite"/>
    </source>
</evidence>
<comment type="caution">
    <text evidence="2">The sequence shown here is derived from an EMBL/GenBank/DDBJ whole genome shotgun (WGS) entry which is preliminary data.</text>
</comment>
<dbReference type="Proteomes" id="UP000299102">
    <property type="component" value="Unassembled WGS sequence"/>
</dbReference>
<evidence type="ECO:0000313" key="2">
    <source>
        <dbReference type="EMBL" id="GBP58694.1"/>
    </source>
</evidence>
<reference evidence="2 3" key="1">
    <citation type="journal article" date="2019" name="Commun. Biol.">
        <title>The bagworm genome reveals a unique fibroin gene that provides high tensile strength.</title>
        <authorList>
            <person name="Kono N."/>
            <person name="Nakamura H."/>
            <person name="Ohtoshi R."/>
            <person name="Tomita M."/>
            <person name="Numata K."/>
            <person name="Arakawa K."/>
        </authorList>
    </citation>
    <scope>NUCLEOTIDE SEQUENCE [LARGE SCALE GENOMIC DNA]</scope>
</reference>
<organism evidence="2 3">
    <name type="scientific">Eumeta variegata</name>
    <name type="common">Bagworm moth</name>
    <name type="synonym">Eumeta japonica</name>
    <dbReference type="NCBI Taxonomy" id="151549"/>
    <lineage>
        <taxon>Eukaryota</taxon>
        <taxon>Metazoa</taxon>
        <taxon>Ecdysozoa</taxon>
        <taxon>Arthropoda</taxon>
        <taxon>Hexapoda</taxon>
        <taxon>Insecta</taxon>
        <taxon>Pterygota</taxon>
        <taxon>Neoptera</taxon>
        <taxon>Endopterygota</taxon>
        <taxon>Lepidoptera</taxon>
        <taxon>Glossata</taxon>
        <taxon>Ditrysia</taxon>
        <taxon>Tineoidea</taxon>
        <taxon>Psychidae</taxon>
        <taxon>Oiketicinae</taxon>
        <taxon>Eumeta</taxon>
    </lineage>
</organism>
<name>A0A4C1X8N3_EUMVA</name>
<proteinExistence type="predicted"/>
<protein>
    <submittedName>
        <fullName evidence="2">Uncharacterized protein</fullName>
    </submittedName>
</protein>